<dbReference type="CDD" id="cd07739">
    <property type="entry name" value="metallo-hydrolase-like_MBL-fold"/>
    <property type="match status" value="1"/>
</dbReference>
<evidence type="ECO:0000313" key="3">
    <source>
        <dbReference type="Proteomes" id="UP001397290"/>
    </source>
</evidence>
<protein>
    <recommendedName>
        <fullName evidence="1">Metallo-beta-lactamase domain-containing protein</fullName>
    </recommendedName>
</protein>
<evidence type="ECO:0000313" key="2">
    <source>
        <dbReference type="EMBL" id="KAK8143790.1"/>
    </source>
</evidence>
<evidence type="ECO:0000259" key="1">
    <source>
        <dbReference type="SMART" id="SM00849"/>
    </source>
</evidence>
<gene>
    <name evidence="2" type="ORF">G3M48_006732</name>
</gene>
<proteinExistence type="predicted"/>
<dbReference type="PANTHER" id="PTHR42951">
    <property type="entry name" value="METALLO-BETA-LACTAMASE DOMAIN-CONTAINING"/>
    <property type="match status" value="1"/>
</dbReference>
<accession>A0AAW0RP27</accession>
<dbReference type="InterPro" id="IPR001279">
    <property type="entry name" value="Metallo-B-lactamas"/>
</dbReference>
<organism evidence="2 3">
    <name type="scientific">Beauveria asiatica</name>
    <dbReference type="NCBI Taxonomy" id="1069075"/>
    <lineage>
        <taxon>Eukaryota</taxon>
        <taxon>Fungi</taxon>
        <taxon>Dikarya</taxon>
        <taxon>Ascomycota</taxon>
        <taxon>Pezizomycotina</taxon>
        <taxon>Sordariomycetes</taxon>
        <taxon>Hypocreomycetidae</taxon>
        <taxon>Hypocreales</taxon>
        <taxon>Cordycipitaceae</taxon>
        <taxon>Beauveria</taxon>
    </lineage>
</organism>
<comment type="caution">
    <text evidence="2">The sequence shown here is derived from an EMBL/GenBank/DDBJ whole genome shotgun (WGS) entry which is preliminary data.</text>
</comment>
<dbReference type="AlphaFoldDB" id="A0AAW0RP27"/>
<dbReference type="InterPro" id="IPR050855">
    <property type="entry name" value="NDM-1-like"/>
</dbReference>
<dbReference type="PANTHER" id="PTHR42951:SF14">
    <property type="entry name" value="METALLO-BETA-LACTAMASE SUPERFAMILY PROTEIN"/>
    <property type="match status" value="1"/>
</dbReference>
<sequence>MSSLRSAVYVAPQIPFQVPGPGGKTGLWSPISCTLIYTAHEAVLVDAPITIHQTRNLITWIEKIAPNRTLKYIYITHGHGDHFFGVPVLLERFPDAVPVATPAVIRHMAQQVEEPAFSTTWTSRFPNGQIYEPQRPAVFTSPLPAHNTLLLDDGGRHELRAVEVGHSDTYDSTILWVPDLRLAVCGDVVYGQVHQMLFEANTRQKRQEWIAAIEKVEALRPAHVVAGHKQAEEVDGVWHLAATKKYIEDFGKVLAGEPRDAKELFKEMSRLYPDRLNPGALILSCTGAFLVSKEARL</sequence>
<dbReference type="Proteomes" id="UP001397290">
    <property type="component" value="Unassembled WGS sequence"/>
</dbReference>
<dbReference type="SMART" id="SM00849">
    <property type="entry name" value="Lactamase_B"/>
    <property type="match status" value="1"/>
</dbReference>
<dbReference type="InterPro" id="IPR036866">
    <property type="entry name" value="RibonucZ/Hydroxyglut_hydro"/>
</dbReference>
<name>A0AAW0RP27_9HYPO</name>
<feature type="domain" description="Metallo-beta-lactamase" evidence="1">
    <location>
        <begin position="30"/>
        <end position="228"/>
    </location>
</feature>
<keyword evidence="3" id="KW-1185">Reference proteome</keyword>
<reference evidence="2 3" key="1">
    <citation type="submission" date="2020-02" db="EMBL/GenBank/DDBJ databases">
        <title>Comparative genomics of the hypocrealean fungal genus Beauvera.</title>
        <authorList>
            <person name="Showalter D.N."/>
            <person name="Bushley K.E."/>
            <person name="Rehner S.A."/>
        </authorList>
    </citation>
    <scope>NUCLEOTIDE SEQUENCE [LARGE SCALE GENOMIC DNA]</scope>
    <source>
        <strain evidence="2 3">ARSEF4384</strain>
    </source>
</reference>
<dbReference type="Gene3D" id="3.60.15.10">
    <property type="entry name" value="Ribonuclease Z/Hydroxyacylglutathione hydrolase-like"/>
    <property type="match status" value="1"/>
</dbReference>
<dbReference type="EMBL" id="JAAHCF010000466">
    <property type="protein sequence ID" value="KAK8143790.1"/>
    <property type="molecule type" value="Genomic_DNA"/>
</dbReference>
<dbReference type="Pfam" id="PF00753">
    <property type="entry name" value="Lactamase_B"/>
    <property type="match status" value="1"/>
</dbReference>
<dbReference type="SUPFAM" id="SSF56281">
    <property type="entry name" value="Metallo-hydrolase/oxidoreductase"/>
    <property type="match status" value="1"/>
</dbReference>